<evidence type="ECO:0000313" key="5">
    <source>
        <dbReference type="EMBL" id="OBK83387.1"/>
    </source>
</evidence>
<evidence type="ECO:0000256" key="1">
    <source>
        <dbReference type="ARBA" id="ARBA00010515"/>
    </source>
</evidence>
<dbReference type="PANTHER" id="PTHR48081:SF8">
    <property type="entry name" value="ALPHA_BETA HYDROLASE FOLD-3 DOMAIN-CONTAINING PROTEIN-RELATED"/>
    <property type="match status" value="1"/>
</dbReference>
<dbReference type="SUPFAM" id="SSF53474">
    <property type="entry name" value="alpha/beta-Hydrolases"/>
    <property type="match status" value="1"/>
</dbReference>
<keyword evidence="2" id="KW-0378">Hydrolase</keyword>
<gene>
    <name evidence="5" type="ORF">A5648_00425</name>
</gene>
<dbReference type="AlphaFoldDB" id="A0A1A3TM44"/>
<comment type="similarity">
    <text evidence="1">Belongs to the 'GDXG' lipolytic enzyme family.</text>
</comment>
<name>A0A1A3TM44_MYCSD</name>
<dbReference type="InterPro" id="IPR013094">
    <property type="entry name" value="AB_hydrolase_3"/>
</dbReference>
<evidence type="ECO:0000256" key="2">
    <source>
        <dbReference type="ARBA" id="ARBA00022801"/>
    </source>
</evidence>
<evidence type="ECO:0000259" key="4">
    <source>
        <dbReference type="Pfam" id="PF07859"/>
    </source>
</evidence>
<dbReference type="GO" id="GO:0016787">
    <property type="term" value="F:hydrolase activity"/>
    <property type="evidence" value="ECO:0007669"/>
    <property type="project" value="UniProtKB-KW"/>
</dbReference>
<protein>
    <submittedName>
        <fullName evidence="5">Esterase</fullName>
    </submittedName>
</protein>
<comment type="caution">
    <text evidence="5">The sequence shown here is derived from an EMBL/GenBank/DDBJ whole genome shotgun (WGS) entry which is preliminary data.</text>
</comment>
<dbReference type="PANTHER" id="PTHR48081">
    <property type="entry name" value="AB HYDROLASE SUPERFAMILY PROTEIN C4A8.06C"/>
    <property type="match status" value="1"/>
</dbReference>
<proteinExistence type="inferred from homology"/>
<feature type="domain" description="Alpha/beta hydrolase fold-3" evidence="4">
    <location>
        <begin position="95"/>
        <end position="299"/>
    </location>
</feature>
<dbReference type="RefSeq" id="WP_065026424.1">
    <property type="nucleotide sequence ID" value="NZ_LZMF01000142.1"/>
</dbReference>
<dbReference type="PROSITE" id="PS01174">
    <property type="entry name" value="LIPASE_GDXG_SER"/>
    <property type="match status" value="1"/>
</dbReference>
<evidence type="ECO:0000256" key="3">
    <source>
        <dbReference type="PROSITE-ProRule" id="PRU10038"/>
    </source>
</evidence>
<sequence length="324" mass="34411">MNSPAPIWVLDDITVRAGQDPQIAELLPVLNAGFPRVETMTGSQARAAVRARLQPADPEPVGGVEERTVPGLGGAIPIRIYWPAERSDSMLPVAVYAHGGGFVFCDLDSHDGLCRAMTNGLGAVVVSVDYRLAPEARWPAAADDVYAATCWVAHNAEELRADPGRLVIAGDSAGGNLAAVTAVMARDRGGPDIACQVLLYPVIAADFTTASYRRFGEGFYNTAAAMAWYWDQYVPRVTDRSHRYASPIQDVLVGLPPAVVVTAGCDPLCSEGQAYAEALAARGIATTHRAYPGAIHGFLTMPMLQLAQRARQTLWADIAGVLAG</sequence>
<dbReference type="Gene3D" id="3.40.50.1820">
    <property type="entry name" value="alpha/beta hydrolase"/>
    <property type="match status" value="1"/>
</dbReference>
<dbReference type="InterPro" id="IPR050300">
    <property type="entry name" value="GDXG_lipolytic_enzyme"/>
</dbReference>
<accession>A0A1A3TM44</accession>
<dbReference type="InterPro" id="IPR033140">
    <property type="entry name" value="Lipase_GDXG_put_SER_AS"/>
</dbReference>
<dbReference type="FunFam" id="3.40.50.1820:FF:000089">
    <property type="entry name" value="Alpha/beta hydrolase"/>
    <property type="match status" value="1"/>
</dbReference>
<evidence type="ECO:0000313" key="6">
    <source>
        <dbReference type="Proteomes" id="UP000093759"/>
    </source>
</evidence>
<dbReference type="Proteomes" id="UP000093759">
    <property type="component" value="Unassembled WGS sequence"/>
</dbReference>
<reference evidence="6" key="1">
    <citation type="submission" date="2016-06" db="EMBL/GenBank/DDBJ databases">
        <authorList>
            <person name="Sutton G."/>
            <person name="Brinkac L."/>
            <person name="Sanka R."/>
            <person name="Adams M."/>
            <person name="Lau E."/>
            <person name="Garcia-Basteiro A."/>
            <person name="Lopez-Varela E."/>
            <person name="Palencia S."/>
        </authorList>
    </citation>
    <scope>NUCLEOTIDE SEQUENCE [LARGE SCALE GENOMIC DNA]</scope>
    <source>
        <strain evidence="6">1274684.2</strain>
    </source>
</reference>
<feature type="active site" evidence="3">
    <location>
        <position position="172"/>
    </location>
</feature>
<organism evidence="5 6">
    <name type="scientific">Mycolicibacter sinensis (strain JDM601)</name>
    <name type="common">Mycobacterium sinense</name>
    <dbReference type="NCBI Taxonomy" id="875328"/>
    <lineage>
        <taxon>Bacteria</taxon>
        <taxon>Bacillati</taxon>
        <taxon>Actinomycetota</taxon>
        <taxon>Actinomycetes</taxon>
        <taxon>Mycobacteriales</taxon>
        <taxon>Mycobacteriaceae</taxon>
        <taxon>Mycolicibacter</taxon>
    </lineage>
</organism>
<dbReference type="Pfam" id="PF07859">
    <property type="entry name" value="Abhydrolase_3"/>
    <property type="match status" value="1"/>
</dbReference>
<dbReference type="InterPro" id="IPR029058">
    <property type="entry name" value="AB_hydrolase_fold"/>
</dbReference>
<dbReference type="EMBL" id="LZMF01000142">
    <property type="protein sequence ID" value="OBK83387.1"/>
    <property type="molecule type" value="Genomic_DNA"/>
</dbReference>